<organism evidence="2 3">
    <name type="scientific">Solirubrobacter ginsenosidimutans</name>
    <dbReference type="NCBI Taxonomy" id="490573"/>
    <lineage>
        <taxon>Bacteria</taxon>
        <taxon>Bacillati</taxon>
        <taxon>Actinomycetota</taxon>
        <taxon>Thermoleophilia</taxon>
        <taxon>Solirubrobacterales</taxon>
        <taxon>Solirubrobacteraceae</taxon>
        <taxon>Solirubrobacter</taxon>
    </lineage>
</organism>
<feature type="domain" description="Methyltransferase FkbM" evidence="1">
    <location>
        <begin position="82"/>
        <end position="234"/>
    </location>
</feature>
<proteinExistence type="predicted"/>
<evidence type="ECO:0000313" key="3">
    <source>
        <dbReference type="Proteomes" id="UP001149140"/>
    </source>
</evidence>
<dbReference type="RefSeq" id="WP_270046198.1">
    <property type="nucleotide sequence ID" value="NZ_JAPDOD010000081.1"/>
</dbReference>
<dbReference type="SUPFAM" id="SSF53335">
    <property type="entry name" value="S-adenosyl-L-methionine-dependent methyltransferases"/>
    <property type="match status" value="1"/>
</dbReference>
<dbReference type="AlphaFoldDB" id="A0A9X3N225"/>
<keyword evidence="3" id="KW-1185">Reference proteome</keyword>
<accession>A0A9X3N225</accession>
<dbReference type="NCBIfam" id="TIGR01444">
    <property type="entry name" value="fkbM_fam"/>
    <property type="match status" value="1"/>
</dbReference>
<dbReference type="EMBL" id="JAPDOD010000081">
    <property type="protein sequence ID" value="MDA0166945.1"/>
    <property type="molecule type" value="Genomic_DNA"/>
</dbReference>
<name>A0A9X3N225_9ACTN</name>
<dbReference type="Proteomes" id="UP001149140">
    <property type="component" value="Unassembled WGS sequence"/>
</dbReference>
<keyword evidence="2" id="KW-0808">Transferase</keyword>
<reference evidence="2" key="1">
    <citation type="submission" date="2022-10" db="EMBL/GenBank/DDBJ databases">
        <title>The WGS of Solirubrobacter ginsenosidimutans DSM 21036.</title>
        <authorList>
            <person name="Jiang Z."/>
        </authorList>
    </citation>
    <scope>NUCLEOTIDE SEQUENCE</scope>
    <source>
        <strain evidence="2">DSM 21036</strain>
    </source>
</reference>
<dbReference type="GO" id="GO:0032259">
    <property type="term" value="P:methylation"/>
    <property type="evidence" value="ECO:0007669"/>
    <property type="project" value="UniProtKB-KW"/>
</dbReference>
<dbReference type="PANTHER" id="PTHR34203">
    <property type="entry name" value="METHYLTRANSFERASE, FKBM FAMILY PROTEIN"/>
    <property type="match status" value="1"/>
</dbReference>
<dbReference type="PANTHER" id="PTHR34203:SF15">
    <property type="entry name" value="SLL1173 PROTEIN"/>
    <property type="match status" value="1"/>
</dbReference>
<evidence type="ECO:0000259" key="1">
    <source>
        <dbReference type="Pfam" id="PF05050"/>
    </source>
</evidence>
<keyword evidence="2" id="KW-0489">Methyltransferase</keyword>
<comment type="caution">
    <text evidence="2">The sequence shown here is derived from an EMBL/GenBank/DDBJ whole genome shotgun (WGS) entry which is preliminary data.</text>
</comment>
<dbReference type="Pfam" id="PF05050">
    <property type="entry name" value="Methyltransf_21"/>
    <property type="match status" value="1"/>
</dbReference>
<dbReference type="InterPro" id="IPR006342">
    <property type="entry name" value="FkbM_mtfrase"/>
</dbReference>
<evidence type="ECO:0000313" key="2">
    <source>
        <dbReference type="EMBL" id="MDA0166945.1"/>
    </source>
</evidence>
<sequence length="261" mass="28726">MTWRAIRVVRGRGRFLALQLGSDRVGQYQLRHSGLRFHVRHKTGDVLILNKIFARADVANSYPPPQAVAAMIEANGAPKILDVGANIGMFGVFAFDTWPNAQVTAFEPDPDNLRILRKTVAANDVGDRWTVVDRAVSNAVGELEFVPGLRAEAHIAGADEQGAISVATVDLFDQVTEPVDLIKMDIEGGEWAILADKRLKELRTSALRLEWHTMLCPEADARAEAIRLLHEGGFTRVLDGSHEHDHNGVLWAWREPSSGAA</sequence>
<dbReference type="Gene3D" id="3.40.50.150">
    <property type="entry name" value="Vaccinia Virus protein VP39"/>
    <property type="match status" value="1"/>
</dbReference>
<dbReference type="InterPro" id="IPR029063">
    <property type="entry name" value="SAM-dependent_MTases_sf"/>
</dbReference>
<dbReference type="GO" id="GO:0008168">
    <property type="term" value="F:methyltransferase activity"/>
    <property type="evidence" value="ECO:0007669"/>
    <property type="project" value="UniProtKB-KW"/>
</dbReference>
<gene>
    <name evidence="2" type="ORF">OM076_42185</name>
</gene>
<dbReference type="InterPro" id="IPR052514">
    <property type="entry name" value="SAM-dependent_MTase"/>
</dbReference>
<protein>
    <submittedName>
        <fullName evidence="2">FkbM family methyltransferase</fullName>
    </submittedName>
</protein>